<proteinExistence type="predicted"/>
<dbReference type="EMBL" id="SNSQ01000115">
    <property type="protein sequence ID" value="TEU31707.1"/>
    <property type="molecule type" value="Genomic_DNA"/>
</dbReference>
<dbReference type="Proteomes" id="UP000298234">
    <property type="component" value="Unassembled WGS sequence"/>
</dbReference>
<sequence>MKMTFRNSAGEVGEIDAATMQPGIIVGGPARSLMERLNAAEREAMEAWTNEQQPGENGAVDLRKWPGWMDAFARAQRESKAGQ</sequence>
<organism evidence="1 2">
    <name type="scientific">Burkholderia cepacia</name>
    <name type="common">Pseudomonas cepacia</name>
    <dbReference type="NCBI Taxonomy" id="292"/>
    <lineage>
        <taxon>Bacteria</taxon>
        <taxon>Pseudomonadati</taxon>
        <taxon>Pseudomonadota</taxon>
        <taxon>Betaproteobacteria</taxon>
        <taxon>Burkholderiales</taxon>
        <taxon>Burkholderiaceae</taxon>
        <taxon>Burkholderia</taxon>
        <taxon>Burkholderia cepacia complex</taxon>
    </lineage>
</organism>
<dbReference type="RefSeq" id="WP_134257894.1">
    <property type="nucleotide sequence ID" value="NZ_CAJMXM010000005.1"/>
</dbReference>
<comment type="caution">
    <text evidence="1">The sequence shown here is derived from an EMBL/GenBank/DDBJ whole genome shotgun (WGS) entry which is preliminary data.</text>
</comment>
<gene>
    <name evidence="1" type="ORF">E3D37_44520</name>
</gene>
<dbReference type="AlphaFoldDB" id="A0AAX2RC09"/>
<evidence type="ECO:0000313" key="2">
    <source>
        <dbReference type="Proteomes" id="UP000298234"/>
    </source>
</evidence>
<evidence type="ECO:0000313" key="1">
    <source>
        <dbReference type="EMBL" id="TEU31707.1"/>
    </source>
</evidence>
<name>A0AAX2RC09_BURCE</name>
<protein>
    <submittedName>
        <fullName evidence="1">Uncharacterized protein</fullName>
    </submittedName>
</protein>
<reference evidence="1 2" key="1">
    <citation type="submission" date="2019-03" db="EMBL/GenBank/DDBJ databases">
        <title>Burkholderia cepacia outbreak.</title>
        <authorList>
            <person name="Farzana R."/>
            <person name="Walsh T.R."/>
        </authorList>
    </citation>
    <scope>NUCLEOTIDE SEQUENCE [LARGE SCALE GENOMIC DNA]</scope>
    <source>
        <strain evidence="2">d13</strain>
    </source>
</reference>
<accession>A0AAX2RC09</accession>